<dbReference type="SUPFAM" id="SSF55920">
    <property type="entry name" value="Creatinase/aminopeptidase"/>
    <property type="match status" value="1"/>
</dbReference>
<dbReference type="InterPro" id="IPR001131">
    <property type="entry name" value="Peptidase_M24B_aminopep-P_CS"/>
</dbReference>
<dbReference type="GO" id="GO:0102009">
    <property type="term" value="F:proline dipeptidase activity"/>
    <property type="evidence" value="ECO:0007669"/>
    <property type="project" value="UniProtKB-EC"/>
</dbReference>
<dbReference type="Pfam" id="PF00557">
    <property type="entry name" value="Peptidase_M24"/>
    <property type="match status" value="1"/>
</dbReference>
<evidence type="ECO:0000256" key="1">
    <source>
        <dbReference type="ARBA" id="ARBA00001936"/>
    </source>
</evidence>
<comment type="similarity">
    <text evidence="2">Belongs to the peptidase M24B family.</text>
</comment>
<dbReference type="CDD" id="cd01092">
    <property type="entry name" value="APP-like"/>
    <property type="match status" value="1"/>
</dbReference>
<dbReference type="PANTHER" id="PTHR46112">
    <property type="entry name" value="AMINOPEPTIDASE"/>
    <property type="match status" value="1"/>
</dbReference>
<feature type="domain" description="Creatinase N-terminal" evidence="7">
    <location>
        <begin position="8"/>
        <end position="134"/>
    </location>
</feature>
<comment type="caution">
    <text evidence="8">The sequence shown here is derived from an EMBL/GenBank/DDBJ whole genome shotgun (WGS) entry which is preliminary data.</text>
</comment>
<gene>
    <name evidence="8" type="ORF">J2Z69_001554</name>
</gene>
<dbReference type="PRINTS" id="PR00599">
    <property type="entry name" value="MAPEPTIDASE"/>
</dbReference>
<name>A0ABS4JFN9_9BACL</name>
<keyword evidence="4 8" id="KW-0378">Hydrolase</keyword>
<keyword evidence="9" id="KW-1185">Reference proteome</keyword>
<keyword evidence="3" id="KW-0479">Metal-binding</keyword>
<evidence type="ECO:0000259" key="7">
    <source>
        <dbReference type="Pfam" id="PF01321"/>
    </source>
</evidence>
<evidence type="ECO:0000256" key="4">
    <source>
        <dbReference type="ARBA" id="ARBA00022801"/>
    </source>
</evidence>
<dbReference type="Gene3D" id="3.40.350.10">
    <property type="entry name" value="Creatinase/prolidase N-terminal domain"/>
    <property type="match status" value="1"/>
</dbReference>
<evidence type="ECO:0000313" key="8">
    <source>
        <dbReference type="EMBL" id="MBP2000523.1"/>
    </source>
</evidence>
<organism evidence="8 9">
    <name type="scientific">Paenibacillus shirakamiensis</name>
    <dbReference type="NCBI Taxonomy" id="1265935"/>
    <lineage>
        <taxon>Bacteria</taxon>
        <taxon>Bacillati</taxon>
        <taxon>Bacillota</taxon>
        <taxon>Bacilli</taxon>
        <taxon>Bacillales</taxon>
        <taxon>Paenibacillaceae</taxon>
        <taxon>Paenibacillus</taxon>
    </lineage>
</organism>
<dbReference type="InterPro" id="IPR000587">
    <property type="entry name" value="Creatinase_N"/>
</dbReference>
<dbReference type="InterPro" id="IPR029149">
    <property type="entry name" value="Creatin/AminoP/Spt16_N"/>
</dbReference>
<keyword evidence="5" id="KW-0464">Manganese</keyword>
<evidence type="ECO:0000313" key="9">
    <source>
        <dbReference type="Proteomes" id="UP001519288"/>
    </source>
</evidence>
<reference evidence="8 9" key="1">
    <citation type="submission" date="2021-03" db="EMBL/GenBank/DDBJ databases">
        <title>Genomic Encyclopedia of Type Strains, Phase IV (KMG-IV): sequencing the most valuable type-strain genomes for metagenomic binning, comparative biology and taxonomic classification.</title>
        <authorList>
            <person name="Goeker M."/>
        </authorList>
    </citation>
    <scope>NUCLEOTIDE SEQUENCE [LARGE SCALE GENOMIC DNA]</scope>
    <source>
        <strain evidence="8 9">DSM 26806</strain>
    </source>
</reference>
<comment type="cofactor">
    <cofactor evidence="1">
        <name>Mn(2+)</name>
        <dbReference type="ChEBI" id="CHEBI:29035"/>
    </cofactor>
</comment>
<evidence type="ECO:0000256" key="5">
    <source>
        <dbReference type="ARBA" id="ARBA00023211"/>
    </source>
</evidence>
<keyword evidence="8" id="KW-0645">Protease</keyword>
<dbReference type="InterPro" id="IPR000994">
    <property type="entry name" value="Pept_M24"/>
</dbReference>
<dbReference type="RefSeq" id="WP_209860806.1">
    <property type="nucleotide sequence ID" value="NZ_JAGGLD010000002.1"/>
</dbReference>
<dbReference type="InterPro" id="IPR050659">
    <property type="entry name" value="Peptidase_M24B"/>
</dbReference>
<dbReference type="Gene3D" id="3.90.230.10">
    <property type="entry name" value="Creatinase/methionine aminopeptidase superfamily"/>
    <property type="match status" value="1"/>
</dbReference>
<dbReference type="InterPro" id="IPR001714">
    <property type="entry name" value="Pept_M24_MAP"/>
</dbReference>
<evidence type="ECO:0000259" key="6">
    <source>
        <dbReference type="Pfam" id="PF00557"/>
    </source>
</evidence>
<dbReference type="EC" id="3.4.13.9" evidence="8"/>
<sequence length="363" mass="39862">MTAKWNVLQQHMKDNGVHTLLITDPKHVYYLTGFLSDPHERFLGLVVPLGEEPLLIVPALDEEAARAATGMERIYSHSDTDNPFQILSGALAGSIGTLGLEKDYVTVTRFEALQDQLGISKYQDIGPWLQHMRVRKSPEEIVKMRHAISLIEQVLHETLPKVTAGVTENELVAEVEYQMRKLGADGPSFDSMVLFGEKTALPHGVPGSRVLRTGDMVMFDIGVYAGGYASDITRTFAYGGITEEQTRIYNTVLQANEQAIQAIRPGATFASIDLAARNLIEEAGYGPQFMHRLGHGLGIDVHEYPSIHSLNHEKLEAGNVFTVEPGIYVPGVGGVRIEDDILVTTEGVEVLTSYPKQLTILGS</sequence>
<dbReference type="Pfam" id="PF01321">
    <property type="entry name" value="Creatinase_N"/>
    <property type="match status" value="1"/>
</dbReference>
<evidence type="ECO:0000256" key="3">
    <source>
        <dbReference type="ARBA" id="ARBA00022723"/>
    </source>
</evidence>
<dbReference type="InterPro" id="IPR036005">
    <property type="entry name" value="Creatinase/aminopeptidase-like"/>
</dbReference>
<proteinExistence type="inferred from homology"/>
<accession>A0ABS4JFN9</accession>
<keyword evidence="8" id="KW-0224">Dipeptidase</keyword>
<dbReference type="Proteomes" id="UP001519288">
    <property type="component" value="Unassembled WGS sequence"/>
</dbReference>
<dbReference type="PROSITE" id="PS00491">
    <property type="entry name" value="PROLINE_PEPTIDASE"/>
    <property type="match status" value="1"/>
</dbReference>
<dbReference type="EMBL" id="JAGGLD010000002">
    <property type="protein sequence ID" value="MBP2000523.1"/>
    <property type="molecule type" value="Genomic_DNA"/>
</dbReference>
<feature type="domain" description="Peptidase M24" evidence="6">
    <location>
        <begin position="143"/>
        <end position="344"/>
    </location>
</feature>
<protein>
    <submittedName>
        <fullName evidence="8">Xaa-Pro dipeptidase</fullName>
        <ecNumber evidence="8">3.4.13.9</ecNumber>
    </submittedName>
</protein>
<dbReference type="PANTHER" id="PTHR46112:SF10">
    <property type="entry name" value="DIPEPTIDASE YKVY-RELATED"/>
    <property type="match status" value="1"/>
</dbReference>
<evidence type="ECO:0000256" key="2">
    <source>
        <dbReference type="ARBA" id="ARBA00008766"/>
    </source>
</evidence>
<dbReference type="SUPFAM" id="SSF53092">
    <property type="entry name" value="Creatinase/prolidase N-terminal domain"/>
    <property type="match status" value="1"/>
</dbReference>